<organism evidence="3 4">
    <name type="scientific">Arabidopsis thaliana x Arabidopsis arenosa</name>
    <dbReference type="NCBI Taxonomy" id="1240361"/>
    <lineage>
        <taxon>Eukaryota</taxon>
        <taxon>Viridiplantae</taxon>
        <taxon>Streptophyta</taxon>
        <taxon>Embryophyta</taxon>
        <taxon>Tracheophyta</taxon>
        <taxon>Spermatophyta</taxon>
        <taxon>Magnoliopsida</taxon>
        <taxon>eudicotyledons</taxon>
        <taxon>Gunneridae</taxon>
        <taxon>Pentapetalae</taxon>
        <taxon>rosids</taxon>
        <taxon>malvids</taxon>
        <taxon>Brassicales</taxon>
        <taxon>Brassicaceae</taxon>
        <taxon>Camelineae</taxon>
        <taxon>Arabidopsis</taxon>
    </lineage>
</organism>
<dbReference type="AlphaFoldDB" id="A0A8T1ZR10"/>
<keyword evidence="1" id="KW-0732">Signal</keyword>
<sequence length="119" mass="13647">MLADLLLCFIKLVVLKLENVYLLTPLCRWEPPSLVPECLLSSLEALEWKGYTGRYGDKDVVSYLLNHALRLKTAKIFYESYPYVVEGKQQIEEDLASMPRGSKSCEILLNEFIRSKANC</sequence>
<dbReference type="Pfam" id="PF08387">
    <property type="entry name" value="FBD"/>
    <property type="match status" value="1"/>
</dbReference>
<dbReference type="SMART" id="SM00579">
    <property type="entry name" value="FBD"/>
    <property type="match status" value="1"/>
</dbReference>
<feature type="domain" description="FBD" evidence="2">
    <location>
        <begin position="37"/>
        <end position="110"/>
    </location>
</feature>
<proteinExistence type="predicted"/>
<feature type="signal peptide" evidence="1">
    <location>
        <begin position="1"/>
        <end position="15"/>
    </location>
</feature>
<evidence type="ECO:0000259" key="2">
    <source>
        <dbReference type="SMART" id="SM00579"/>
    </source>
</evidence>
<evidence type="ECO:0000313" key="4">
    <source>
        <dbReference type="Proteomes" id="UP000694240"/>
    </source>
</evidence>
<name>A0A8T1ZR10_9BRAS</name>
<reference evidence="3 4" key="1">
    <citation type="submission" date="2020-12" db="EMBL/GenBank/DDBJ databases">
        <title>Concerted genomic and epigenomic changes stabilize Arabidopsis allopolyploids.</title>
        <authorList>
            <person name="Chen Z."/>
        </authorList>
    </citation>
    <scope>NUCLEOTIDE SEQUENCE [LARGE SCALE GENOMIC DNA]</scope>
    <source>
        <strain evidence="3">Allo738</strain>
        <tissue evidence="3">Leaf</tissue>
    </source>
</reference>
<dbReference type="InterPro" id="IPR006566">
    <property type="entry name" value="FBD"/>
</dbReference>
<comment type="caution">
    <text evidence="3">The sequence shown here is derived from an EMBL/GenBank/DDBJ whole genome shotgun (WGS) entry which is preliminary data.</text>
</comment>
<accession>A0A8T1ZR10</accession>
<protein>
    <submittedName>
        <fullName evidence="3">FBD domain</fullName>
    </submittedName>
</protein>
<keyword evidence="4" id="KW-1185">Reference proteome</keyword>
<evidence type="ECO:0000313" key="3">
    <source>
        <dbReference type="EMBL" id="KAG7561128.1"/>
    </source>
</evidence>
<dbReference type="Proteomes" id="UP000694240">
    <property type="component" value="Chromosome 10"/>
</dbReference>
<evidence type="ECO:0000256" key="1">
    <source>
        <dbReference type="SAM" id="SignalP"/>
    </source>
</evidence>
<gene>
    <name evidence="3" type="ORF">ISN45_Aa05g025760</name>
</gene>
<dbReference type="EMBL" id="JAEFBK010000010">
    <property type="protein sequence ID" value="KAG7561128.1"/>
    <property type="molecule type" value="Genomic_DNA"/>
</dbReference>
<feature type="chain" id="PRO_5035756445" evidence="1">
    <location>
        <begin position="16"/>
        <end position="119"/>
    </location>
</feature>